<reference evidence="3" key="1">
    <citation type="submission" date="2013-02" db="EMBL/GenBank/DDBJ databases">
        <authorList>
            <person name="Hughes D."/>
        </authorList>
    </citation>
    <scope>NUCLEOTIDE SEQUENCE</scope>
    <source>
        <strain>Durham</strain>
        <strain evidence="3">NC isolate 2 -- Noor lab</strain>
    </source>
</reference>
<name>T1GPL0_MEGSC</name>
<sequence>MTVIKRYLVLPPKQTSYDSHQRSTYDGPQATTWTSDPKYPLQPLENIESFFHKRTTELNRNIVLLLKGAIYESTRQSFPTKSSYTVLKSNLGPRPQRPMKAIIQQFGLDRLSLNKEEEIEGS</sequence>
<dbReference type="AlphaFoldDB" id="T1GPL0"/>
<accession>T1GPL0</accession>
<dbReference type="EMBL" id="CAQQ02045877">
    <property type="status" value="NOT_ANNOTATED_CDS"/>
    <property type="molecule type" value="Genomic_DNA"/>
</dbReference>
<evidence type="ECO:0000313" key="3">
    <source>
        <dbReference type="Proteomes" id="UP000015102"/>
    </source>
</evidence>
<protein>
    <submittedName>
        <fullName evidence="2">Uncharacterized protein</fullName>
    </submittedName>
</protein>
<dbReference type="Proteomes" id="UP000015102">
    <property type="component" value="Unassembled WGS sequence"/>
</dbReference>
<proteinExistence type="predicted"/>
<feature type="region of interest" description="Disordered" evidence="1">
    <location>
        <begin position="15"/>
        <end position="35"/>
    </location>
</feature>
<dbReference type="EMBL" id="CAQQ02045876">
    <property type="status" value="NOT_ANNOTATED_CDS"/>
    <property type="molecule type" value="Genomic_DNA"/>
</dbReference>
<keyword evidence="3" id="KW-1185">Reference proteome</keyword>
<evidence type="ECO:0000256" key="1">
    <source>
        <dbReference type="SAM" id="MobiDB-lite"/>
    </source>
</evidence>
<dbReference type="HOGENOM" id="CLU_2029343_0_0_1"/>
<reference evidence="2" key="2">
    <citation type="submission" date="2015-06" db="UniProtKB">
        <authorList>
            <consortium name="EnsemblMetazoa"/>
        </authorList>
    </citation>
    <scope>IDENTIFICATION</scope>
</reference>
<dbReference type="EnsemblMetazoa" id="MESCA005543-RA">
    <property type="protein sequence ID" value="MESCA005543-PA"/>
    <property type="gene ID" value="MESCA005543"/>
</dbReference>
<evidence type="ECO:0000313" key="2">
    <source>
        <dbReference type="EnsemblMetazoa" id="MESCA005543-PA"/>
    </source>
</evidence>
<organism evidence="2 3">
    <name type="scientific">Megaselia scalaris</name>
    <name type="common">Humpbacked fly</name>
    <name type="synonym">Phora scalaris</name>
    <dbReference type="NCBI Taxonomy" id="36166"/>
    <lineage>
        <taxon>Eukaryota</taxon>
        <taxon>Metazoa</taxon>
        <taxon>Ecdysozoa</taxon>
        <taxon>Arthropoda</taxon>
        <taxon>Hexapoda</taxon>
        <taxon>Insecta</taxon>
        <taxon>Pterygota</taxon>
        <taxon>Neoptera</taxon>
        <taxon>Endopterygota</taxon>
        <taxon>Diptera</taxon>
        <taxon>Brachycera</taxon>
        <taxon>Muscomorpha</taxon>
        <taxon>Platypezoidea</taxon>
        <taxon>Phoridae</taxon>
        <taxon>Megaseliini</taxon>
        <taxon>Megaselia</taxon>
    </lineage>
</organism>